<reference evidence="8 9" key="1">
    <citation type="journal article" date="2013" name="MBio">
        <title>Genome sequencing of the plant pathogen Taphrina deformans, the causal agent of peach leaf curl.</title>
        <authorList>
            <person name="Cisse O.H."/>
            <person name="Almeida J.M.G.C.F."/>
            <person name="Fonseca A."/>
            <person name="Kumar A.A."/>
            <person name="Salojaervi J."/>
            <person name="Overmyer K."/>
            <person name="Hauser P.M."/>
            <person name="Pagni M."/>
        </authorList>
    </citation>
    <scope>NUCLEOTIDE SEQUENCE [LARGE SCALE GENOMIC DNA]</scope>
    <source>
        <strain evidence="9">PYCC 5710 / ATCC 11124 / CBS 356.35 / IMI 108563 / JCM 9778 / NBRC 8474</strain>
    </source>
</reference>
<dbReference type="InterPro" id="IPR013154">
    <property type="entry name" value="ADH-like_N"/>
</dbReference>
<dbReference type="Gene3D" id="3.40.50.720">
    <property type="entry name" value="NAD(P)-binding Rossmann-like Domain"/>
    <property type="match status" value="1"/>
</dbReference>
<dbReference type="Pfam" id="PF00107">
    <property type="entry name" value="ADH_zinc_N"/>
    <property type="match status" value="1"/>
</dbReference>
<proteinExistence type="inferred from homology"/>
<dbReference type="VEuPathDB" id="FungiDB:TAPDE_001565"/>
<comment type="caution">
    <text evidence="8">The sequence shown here is derived from an EMBL/GenBank/DDBJ whole genome shotgun (WGS) entry which is preliminary data.</text>
</comment>
<dbReference type="EMBL" id="CAHR02000056">
    <property type="protein sequence ID" value="CCG81730.1"/>
    <property type="molecule type" value="Genomic_DNA"/>
</dbReference>
<dbReference type="GO" id="GO:0046872">
    <property type="term" value="F:metal ion binding"/>
    <property type="evidence" value="ECO:0007669"/>
    <property type="project" value="UniProtKB-KW"/>
</dbReference>
<keyword evidence="5" id="KW-0560">Oxidoreductase</keyword>
<dbReference type="GO" id="GO:0005737">
    <property type="term" value="C:cytoplasm"/>
    <property type="evidence" value="ECO:0007669"/>
    <property type="project" value="TreeGrafter"/>
</dbReference>
<accession>R4X8N1</accession>
<evidence type="ECO:0000256" key="6">
    <source>
        <dbReference type="ARBA" id="ARBA00023027"/>
    </source>
</evidence>
<keyword evidence="9" id="KW-1185">Reference proteome</keyword>
<name>R4X8N1_TAPDE</name>
<dbReference type="SMART" id="SM00829">
    <property type="entry name" value="PKS_ER"/>
    <property type="match status" value="1"/>
</dbReference>
<dbReference type="InterPro" id="IPR020843">
    <property type="entry name" value="ER"/>
</dbReference>
<dbReference type="eggNOG" id="KOG0023">
    <property type="taxonomic scope" value="Eukaryota"/>
</dbReference>
<feature type="domain" description="Enoyl reductase (ER)" evidence="7">
    <location>
        <begin position="10"/>
        <end position="344"/>
    </location>
</feature>
<evidence type="ECO:0000256" key="3">
    <source>
        <dbReference type="ARBA" id="ARBA00022723"/>
    </source>
</evidence>
<dbReference type="InterPro" id="IPR036291">
    <property type="entry name" value="NAD(P)-bd_dom_sf"/>
</dbReference>
<dbReference type="OrthoDB" id="1879366at2759"/>
<gene>
    <name evidence="8" type="ORF">TAPDE_001565</name>
</gene>
<evidence type="ECO:0000256" key="5">
    <source>
        <dbReference type="ARBA" id="ARBA00023002"/>
    </source>
</evidence>
<dbReference type="InterPro" id="IPR011032">
    <property type="entry name" value="GroES-like_sf"/>
</dbReference>
<dbReference type="STRING" id="1097556.R4X8N1"/>
<evidence type="ECO:0000313" key="9">
    <source>
        <dbReference type="Proteomes" id="UP000013776"/>
    </source>
</evidence>
<dbReference type="PANTHER" id="PTHR42940">
    <property type="entry name" value="ALCOHOL DEHYDROGENASE 1-RELATED"/>
    <property type="match status" value="1"/>
</dbReference>
<evidence type="ECO:0000256" key="1">
    <source>
        <dbReference type="ARBA" id="ARBA00001947"/>
    </source>
</evidence>
<evidence type="ECO:0000259" key="7">
    <source>
        <dbReference type="SMART" id="SM00829"/>
    </source>
</evidence>
<dbReference type="Proteomes" id="UP000013776">
    <property type="component" value="Unassembled WGS sequence"/>
</dbReference>
<dbReference type="FunFam" id="3.40.50.720:FF:000039">
    <property type="entry name" value="Alcohol dehydrogenase AdhP"/>
    <property type="match status" value="1"/>
</dbReference>
<comment type="similarity">
    <text evidence="2">Belongs to the zinc-containing alcohol dehydrogenase family.</text>
</comment>
<comment type="cofactor">
    <cofactor evidence="1">
        <name>Zn(2+)</name>
        <dbReference type="ChEBI" id="CHEBI:29105"/>
    </cofactor>
</comment>
<evidence type="ECO:0000256" key="2">
    <source>
        <dbReference type="ARBA" id="ARBA00008072"/>
    </source>
</evidence>
<dbReference type="AlphaFoldDB" id="R4X8N1"/>
<dbReference type="PANTHER" id="PTHR42940:SF8">
    <property type="entry name" value="VACUOLAR PROTEIN SORTING-ASSOCIATED PROTEIN 11"/>
    <property type="match status" value="1"/>
</dbReference>
<dbReference type="Gene3D" id="3.90.180.10">
    <property type="entry name" value="Medium-chain alcohol dehydrogenases, catalytic domain"/>
    <property type="match status" value="1"/>
</dbReference>
<dbReference type="Pfam" id="PF08240">
    <property type="entry name" value="ADH_N"/>
    <property type="match status" value="1"/>
</dbReference>
<sequence>MKAARVHAKGKEYSIDEVSVPEVERETDLVIQIKAASLCHTDFMVRDGVFGDNYPITGSHEAVGIVHEVGSAVQNFSKGDRVGTLAFQNACGSCPDCKAGLDIYCENLSGMGGVTTDGGFAGYMKCDSRFCVKIPESLPFPQAAPLMCAGATIYGALKKCRLSKGDLVGIVGVGGLGHIGIQLAKCMGLNVVAIDSRKEPIDLAKTLKYPPDLTINVKDTEAKDAMKRISEMRKNTDWPGLDACIVATDSSPAFLYSADITRKHGLMVVVGQPADPVQVTYHSLIFRNIKVIGSLLSNVDEAQEMLKIIAEKDIKITVKEYPMAKVNDMVEDTHKENMKGRLVMTM</sequence>
<keyword evidence="4" id="KW-0862">Zinc</keyword>
<dbReference type="GO" id="GO:0004022">
    <property type="term" value="F:alcohol dehydrogenase (NAD+) activity"/>
    <property type="evidence" value="ECO:0007669"/>
    <property type="project" value="TreeGrafter"/>
</dbReference>
<protein>
    <submittedName>
        <fullName evidence="8">Alcohol dehydrogenase</fullName>
    </submittedName>
</protein>
<dbReference type="SUPFAM" id="SSF50129">
    <property type="entry name" value="GroES-like"/>
    <property type="match status" value="1"/>
</dbReference>
<dbReference type="InterPro" id="IPR013149">
    <property type="entry name" value="ADH-like_C"/>
</dbReference>
<keyword evidence="6" id="KW-0520">NAD</keyword>
<keyword evidence="3" id="KW-0479">Metal-binding</keyword>
<dbReference type="SUPFAM" id="SSF51735">
    <property type="entry name" value="NAD(P)-binding Rossmann-fold domains"/>
    <property type="match status" value="1"/>
</dbReference>
<organism evidence="8 9">
    <name type="scientific">Taphrina deformans (strain PYCC 5710 / ATCC 11124 / CBS 356.35 / IMI 108563 / JCM 9778 / NBRC 8474)</name>
    <name type="common">Peach leaf curl fungus</name>
    <name type="synonym">Lalaria deformans</name>
    <dbReference type="NCBI Taxonomy" id="1097556"/>
    <lineage>
        <taxon>Eukaryota</taxon>
        <taxon>Fungi</taxon>
        <taxon>Dikarya</taxon>
        <taxon>Ascomycota</taxon>
        <taxon>Taphrinomycotina</taxon>
        <taxon>Taphrinomycetes</taxon>
        <taxon>Taphrinales</taxon>
        <taxon>Taphrinaceae</taxon>
        <taxon>Taphrina</taxon>
    </lineage>
</organism>
<evidence type="ECO:0000256" key="4">
    <source>
        <dbReference type="ARBA" id="ARBA00022833"/>
    </source>
</evidence>
<evidence type="ECO:0000313" key="8">
    <source>
        <dbReference type="EMBL" id="CCG81730.1"/>
    </source>
</evidence>